<feature type="transmembrane region" description="Helical" evidence="1">
    <location>
        <begin position="63"/>
        <end position="81"/>
    </location>
</feature>
<keyword evidence="1" id="KW-0472">Membrane</keyword>
<dbReference type="RefSeq" id="WP_289401000.1">
    <property type="nucleotide sequence ID" value="NZ_JAQIBC010000001.1"/>
</dbReference>
<dbReference type="Proteomes" id="UP001169066">
    <property type="component" value="Unassembled WGS sequence"/>
</dbReference>
<comment type="caution">
    <text evidence="2">The sequence shown here is derived from an EMBL/GenBank/DDBJ whole genome shotgun (WGS) entry which is preliminary data.</text>
</comment>
<keyword evidence="1" id="KW-1133">Transmembrane helix</keyword>
<sequence length="131" mass="14513">MGMIIILFLAGVLIISVISFIRIFIYILDKQIGLKEILLGMITSVIIFGLISLSYIIEGQASAFSPAFRLPIIMVIIPFIIHTLTEKSKNTKLAYFSLVLLASIGVTTILGIALIDLWLGLLDHLGIEKYY</sequence>
<proteinExistence type="predicted"/>
<evidence type="ECO:0000313" key="2">
    <source>
        <dbReference type="EMBL" id="MDM5262832.1"/>
    </source>
</evidence>
<accession>A0ABT7QP30</accession>
<reference evidence="2" key="1">
    <citation type="submission" date="2023-01" db="EMBL/GenBank/DDBJ databases">
        <title>Sulfurovum sp. XTW-4 genome assembly.</title>
        <authorList>
            <person name="Wang J."/>
        </authorList>
    </citation>
    <scope>NUCLEOTIDE SEQUENCE</scope>
    <source>
        <strain evidence="2">XTW-4</strain>
    </source>
</reference>
<gene>
    <name evidence="2" type="ORF">PF327_01340</name>
</gene>
<organism evidence="2 3">
    <name type="scientific">Sulfurovum xiamenensis</name>
    <dbReference type="NCBI Taxonomy" id="3019066"/>
    <lineage>
        <taxon>Bacteria</taxon>
        <taxon>Pseudomonadati</taxon>
        <taxon>Campylobacterota</taxon>
        <taxon>Epsilonproteobacteria</taxon>
        <taxon>Campylobacterales</taxon>
        <taxon>Sulfurovaceae</taxon>
        <taxon>Sulfurovum</taxon>
    </lineage>
</organism>
<feature type="transmembrane region" description="Helical" evidence="1">
    <location>
        <begin position="37"/>
        <end position="57"/>
    </location>
</feature>
<feature type="transmembrane region" description="Helical" evidence="1">
    <location>
        <begin position="6"/>
        <end position="25"/>
    </location>
</feature>
<name>A0ABT7QP30_9BACT</name>
<protein>
    <submittedName>
        <fullName evidence="2">Uncharacterized protein</fullName>
    </submittedName>
</protein>
<feature type="transmembrane region" description="Helical" evidence="1">
    <location>
        <begin position="93"/>
        <end position="115"/>
    </location>
</feature>
<keyword evidence="3" id="KW-1185">Reference proteome</keyword>
<keyword evidence="1" id="KW-0812">Transmembrane</keyword>
<evidence type="ECO:0000256" key="1">
    <source>
        <dbReference type="SAM" id="Phobius"/>
    </source>
</evidence>
<dbReference type="EMBL" id="JAQIBC010000001">
    <property type="protein sequence ID" value="MDM5262832.1"/>
    <property type="molecule type" value="Genomic_DNA"/>
</dbReference>
<evidence type="ECO:0000313" key="3">
    <source>
        <dbReference type="Proteomes" id="UP001169066"/>
    </source>
</evidence>